<dbReference type="InterPro" id="IPR002925">
    <property type="entry name" value="Dienelactn_hydro"/>
</dbReference>
<comment type="caution">
    <text evidence="2">The sequence shown here is derived from an EMBL/GenBank/DDBJ whole genome shotgun (WGS) entry which is preliminary data.</text>
</comment>
<dbReference type="InterPro" id="IPR029058">
    <property type="entry name" value="AB_hydrolase_fold"/>
</dbReference>
<dbReference type="SUPFAM" id="SSF53474">
    <property type="entry name" value="alpha/beta-Hydrolases"/>
    <property type="match status" value="1"/>
</dbReference>
<proteinExistence type="predicted"/>
<keyword evidence="3" id="KW-1185">Reference proteome</keyword>
<organism evidence="2 3">
    <name type="scientific">Methyloglobulus morosus KoM1</name>
    <dbReference type="NCBI Taxonomy" id="1116472"/>
    <lineage>
        <taxon>Bacteria</taxon>
        <taxon>Pseudomonadati</taxon>
        <taxon>Pseudomonadota</taxon>
        <taxon>Gammaproteobacteria</taxon>
        <taxon>Methylococcales</taxon>
        <taxon>Methylococcaceae</taxon>
        <taxon>Methyloglobulus</taxon>
    </lineage>
</organism>
<evidence type="ECO:0000259" key="1">
    <source>
        <dbReference type="Pfam" id="PF01738"/>
    </source>
</evidence>
<name>V5CAR6_9GAMM</name>
<dbReference type="Gene3D" id="3.40.50.1820">
    <property type="entry name" value="alpha/beta hydrolase"/>
    <property type="match status" value="1"/>
</dbReference>
<dbReference type="EMBL" id="AYLO01000008">
    <property type="protein sequence ID" value="ESS73908.1"/>
    <property type="molecule type" value="Genomic_DNA"/>
</dbReference>
<protein>
    <submittedName>
        <fullName evidence="2">Dienelactone hydrolase-like enzyme</fullName>
    </submittedName>
</protein>
<dbReference type="PANTHER" id="PTHR22946:SF0">
    <property type="entry name" value="DIENELACTONE HYDROLASE DOMAIN-CONTAINING PROTEIN"/>
    <property type="match status" value="1"/>
</dbReference>
<dbReference type="PATRIC" id="fig|1116472.3.peg.222"/>
<dbReference type="STRING" id="1116472.MGMO_8c00450"/>
<dbReference type="AlphaFoldDB" id="V5CAR6"/>
<evidence type="ECO:0000313" key="2">
    <source>
        <dbReference type="EMBL" id="ESS73908.1"/>
    </source>
</evidence>
<accession>V5CAR6</accession>
<feature type="domain" description="Dienelactone hydrolase" evidence="1">
    <location>
        <begin position="18"/>
        <end position="237"/>
    </location>
</feature>
<dbReference type="PANTHER" id="PTHR22946">
    <property type="entry name" value="DIENELACTONE HYDROLASE DOMAIN-CONTAINING PROTEIN-RELATED"/>
    <property type="match status" value="1"/>
</dbReference>
<dbReference type="Pfam" id="PF01738">
    <property type="entry name" value="DLH"/>
    <property type="match status" value="1"/>
</dbReference>
<dbReference type="OrthoDB" id="9787933at2"/>
<reference evidence="2 3" key="1">
    <citation type="journal article" date="2013" name="Genome Announc.">
        <title>Draft Genome Sequence of the Methanotrophic Gammaproteobacterium Methyloglobulus morosus DSM 22980 Strain KoM1.</title>
        <authorList>
            <person name="Poehlein A."/>
            <person name="Deutzmann J.S."/>
            <person name="Daniel R."/>
            <person name="Simeonova D.D."/>
        </authorList>
    </citation>
    <scope>NUCLEOTIDE SEQUENCE [LARGE SCALE GENOMIC DNA]</scope>
    <source>
        <strain evidence="2 3">KoM1</strain>
    </source>
</reference>
<keyword evidence="2" id="KW-0378">Hydrolase</keyword>
<evidence type="ECO:0000313" key="3">
    <source>
        <dbReference type="Proteomes" id="UP000017842"/>
    </source>
</evidence>
<dbReference type="RefSeq" id="WP_023493143.1">
    <property type="nucleotide sequence ID" value="NZ_AYLO01000008.1"/>
</dbReference>
<dbReference type="InterPro" id="IPR050261">
    <property type="entry name" value="FrsA_esterase"/>
</dbReference>
<sequence>MAIIENTVVYLDGDVALEAFFAFDDSVTGRRPAVLISHAWGGRDAFVADKARKLAELGYVGFALDMYGKGVLGSGAEENAKLMQPFLADRKKLQDRMKAALNAVKQLPWVDDKLIAAMGFCFGGLCVLDLARTGVDIKGVVSFHGLLGAPDNTKGNLIKAKILALHGRDDPMVPPELVLAFQEEMTQADADWQFVSYGHTVHAFTNPVANDPGFGTVYQADADRRSWIAMRNFFAEIFA</sequence>
<dbReference type="Proteomes" id="UP000017842">
    <property type="component" value="Unassembled WGS sequence"/>
</dbReference>
<gene>
    <name evidence="2" type="ORF">MGMO_8c00450</name>
</gene>
<dbReference type="eggNOG" id="COG0412">
    <property type="taxonomic scope" value="Bacteria"/>
</dbReference>
<dbReference type="GO" id="GO:0016787">
    <property type="term" value="F:hydrolase activity"/>
    <property type="evidence" value="ECO:0007669"/>
    <property type="project" value="UniProtKB-KW"/>
</dbReference>